<dbReference type="Proteomes" id="UP001168821">
    <property type="component" value="Unassembled WGS sequence"/>
</dbReference>
<sequence>MAVEADVAVLNTLFTACARPALYKIRIHNLIFFATNTVKYFSSGVRIAGGGYAFRVQVNPEKLRSLSQEVCDVRQAPVAGTGNGRVSPGVPVWTSDGLSRRLPRTASRNIPSACL</sequence>
<dbReference type="AlphaFoldDB" id="A0AA38J0X0"/>
<reference evidence="1" key="1">
    <citation type="journal article" date="2023" name="G3 (Bethesda)">
        <title>Whole genome assemblies of Zophobas morio and Tenebrio molitor.</title>
        <authorList>
            <person name="Kaur S."/>
            <person name="Stinson S.A."/>
            <person name="diCenzo G.C."/>
        </authorList>
    </citation>
    <scope>NUCLEOTIDE SEQUENCE</scope>
    <source>
        <strain evidence="1">QUZm001</strain>
    </source>
</reference>
<evidence type="ECO:0000313" key="1">
    <source>
        <dbReference type="EMBL" id="KAJ3664609.1"/>
    </source>
</evidence>
<dbReference type="EMBL" id="JALNTZ010000001">
    <property type="protein sequence ID" value="KAJ3664609.1"/>
    <property type="molecule type" value="Genomic_DNA"/>
</dbReference>
<organism evidence="1 2">
    <name type="scientific">Zophobas morio</name>
    <dbReference type="NCBI Taxonomy" id="2755281"/>
    <lineage>
        <taxon>Eukaryota</taxon>
        <taxon>Metazoa</taxon>
        <taxon>Ecdysozoa</taxon>
        <taxon>Arthropoda</taxon>
        <taxon>Hexapoda</taxon>
        <taxon>Insecta</taxon>
        <taxon>Pterygota</taxon>
        <taxon>Neoptera</taxon>
        <taxon>Endopterygota</taxon>
        <taxon>Coleoptera</taxon>
        <taxon>Polyphaga</taxon>
        <taxon>Cucujiformia</taxon>
        <taxon>Tenebrionidae</taxon>
        <taxon>Zophobas</taxon>
    </lineage>
</organism>
<accession>A0AA38J0X0</accession>
<evidence type="ECO:0000313" key="2">
    <source>
        <dbReference type="Proteomes" id="UP001168821"/>
    </source>
</evidence>
<comment type="caution">
    <text evidence="1">The sequence shown here is derived from an EMBL/GenBank/DDBJ whole genome shotgun (WGS) entry which is preliminary data.</text>
</comment>
<name>A0AA38J0X0_9CUCU</name>
<proteinExistence type="predicted"/>
<gene>
    <name evidence="1" type="ORF">Zmor_000163</name>
</gene>
<keyword evidence="2" id="KW-1185">Reference proteome</keyword>
<protein>
    <submittedName>
        <fullName evidence="1">Uncharacterized protein</fullName>
    </submittedName>
</protein>